<proteinExistence type="predicted"/>
<dbReference type="InterPro" id="IPR010987">
    <property type="entry name" value="Glutathione-S-Trfase_C-like"/>
</dbReference>
<protein>
    <recommendedName>
        <fullName evidence="3">GST C-terminal domain-containing protein</fullName>
    </recommendedName>
</protein>
<accession>A0ABR3LPG3</accession>
<gene>
    <name evidence="4" type="ORF">QQF64_012855</name>
</gene>
<dbReference type="CDD" id="cd00299">
    <property type="entry name" value="GST_C_family"/>
    <property type="match status" value="1"/>
</dbReference>
<comment type="caution">
    <text evidence="4">The sequence shown here is derived from an EMBL/GenBank/DDBJ whole genome shotgun (WGS) entry which is preliminary data.</text>
</comment>
<dbReference type="PANTHER" id="PTHR44051">
    <property type="entry name" value="GLUTATHIONE S-TRANSFERASE-RELATED"/>
    <property type="match status" value="1"/>
</dbReference>
<dbReference type="SUPFAM" id="SSF47616">
    <property type="entry name" value="GST C-terminal domain-like"/>
    <property type="match status" value="1"/>
</dbReference>
<sequence length="387" mass="43881">MKERFDLPQSATDAAQIMAMSAAGNSSLNDQLPLATASDCVNSQRIPTRSEECNALPSDRFTDDIMPTDSISNACSKKSSKRSSSSGSRSSRSSTTSARLQAEAEVAALLVHQQMLQQKHEVEEEEERLSRKKEQIDLQTKIAVSMAKVNVYKAAVSEPSEHLKVTDSRKKSDKMKPSNVIPAASFQVNAPVESLPVSISTRDLPFKLRDKWRAVAFELQEERNAQAVFKDIVYFVEKQNTFKSQGTRLIPDDPAEQALVYQRMFETENLLKKMYDVAFYEMFVPEGERMESALKRNKENLIAELKLWEGYLEKTGKGSFLAGKNFSMADVVAFPIVAYFPRFHCPKERCPRLMEYYEMLKDRPSIKASWPPHWLEKPEGQDTLKNL</sequence>
<keyword evidence="1" id="KW-0175">Coiled coil</keyword>
<evidence type="ECO:0000313" key="4">
    <source>
        <dbReference type="EMBL" id="KAL1254794.1"/>
    </source>
</evidence>
<evidence type="ECO:0000259" key="3">
    <source>
        <dbReference type="PROSITE" id="PS50405"/>
    </source>
</evidence>
<name>A0ABR3LPG3_9TELE</name>
<dbReference type="Gene3D" id="1.20.1050.10">
    <property type="match status" value="1"/>
</dbReference>
<dbReference type="Proteomes" id="UP001558613">
    <property type="component" value="Unassembled WGS sequence"/>
</dbReference>
<dbReference type="InterPro" id="IPR004046">
    <property type="entry name" value="GST_C"/>
</dbReference>
<feature type="coiled-coil region" evidence="1">
    <location>
        <begin position="112"/>
        <end position="142"/>
    </location>
</feature>
<feature type="domain" description="GST C-terminal" evidence="3">
    <location>
        <begin position="253"/>
        <end position="384"/>
    </location>
</feature>
<evidence type="ECO:0000256" key="2">
    <source>
        <dbReference type="SAM" id="MobiDB-lite"/>
    </source>
</evidence>
<feature type="region of interest" description="Disordered" evidence="2">
    <location>
        <begin position="43"/>
        <end position="99"/>
    </location>
</feature>
<evidence type="ECO:0000256" key="1">
    <source>
        <dbReference type="SAM" id="Coils"/>
    </source>
</evidence>
<dbReference type="PANTHER" id="PTHR44051:SF8">
    <property type="entry name" value="GLUTATHIONE S-TRANSFERASE GSTA"/>
    <property type="match status" value="1"/>
</dbReference>
<dbReference type="PROSITE" id="PS50405">
    <property type="entry name" value="GST_CTER"/>
    <property type="match status" value="1"/>
</dbReference>
<feature type="compositionally biased region" description="Low complexity" evidence="2">
    <location>
        <begin position="82"/>
        <end position="99"/>
    </location>
</feature>
<dbReference type="Pfam" id="PF14497">
    <property type="entry name" value="GST_C_3"/>
    <property type="match status" value="1"/>
</dbReference>
<evidence type="ECO:0000313" key="5">
    <source>
        <dbReference type="Proteomes" id="UP001558613"/>
    </source>
</evidence>
<organism evidence="4 5">
    <name type="scientific">Cirrhinus molitorella</name>
    <name type="common">mud carp</name>
    <dbReference type="NCBI Taxonomy" id="172907"/>
    <lineage>
        <taxon>Eukaryota</taxon>
        <taxon>Metazoa</taxon>
        <taxon>Chordata</taxon>
        <taxon>Craniata</taxon>
        <taxon>Vertebrata</taxon>
        <taxon>Euteleostomi</taxon>
        <taxon>Actinopterygii</taxon>
        <taxon>Neopterygii</taxon>
        <taxon>Teleostei</taxon>
        <taxon>Ostariophysi</taxon>
        <taxon>Cypriniformes</taxon>
        <taxon>Cyprinidae</taxon>
        <taxon>Labeoninae</taxon>
        <taxon>Labeonini</taxon>
        <taxon>Cirrhinus</taxon>
    </lineage>
</organism>
<keyword evidence="5" id="KW-1185">Reference proteome</keyword>
<dbReference type="InterPro" id="IPR036282">
    <property type="entry name" value="Glutathione-S-Trfase_C_sf"/>
</dbReference>
<dbReference type="EMBL" id="JAYMGO010000019">
    <property type="protein sequence ID" value="KAL1254794.1"/>
    <property type="molecule type" value="Genomic_DNA"/>
</dbReference>
<reference evidence="4 5" key="1">
    <citation type="submission" date="2023-09" db="EMBL/GenBank/DDBJ databases">
        <authorList>
            <person name="Wang M."/>
        </authorList>
    </citation>
    <scope>NUCLEOTIDE SEQUENCE [LARGE SCALE GENOMIC DNA]</scope>
    <source>
        <strain evidence="4">GT-2023</strain>
        <tissue evidence="4">Liver</tissue>
    </source>
</reference>